<evidence type="ECO:0000256" key="12">
    <source>
        <dbReference type="ARBA" id="ARBA00078531"/>
    </source>
</evidence>
<evidence type="ECO:0000313" key="14">
    <source>
        <dbReference type="EMBL" id="AWB35873.1"/>
    </source>
</evidence>
<dbReference type="GO" id="GO:0061605">
    <property type="term" value="F:molybdopterin-synthase adenylyltransferase activity"/>
    <property type="evidence" value="ECO:0007669"/>
    <property type="project" value="UniProtKB-EC"/>
</dbReference>
<dbReference type="Proteomes" id="UP000244571">
    <property type="component" value="Chromosome"/>
</dbReference>
<reference evidence="14 15" key="1">
    <citation type="submission" date="2018-04" db="EMBL/GenBank/DDBJ databases">
        <title>Bordetella sp. HZ20 isolated from seawater.</title>
        <authorList>
            <person name="Sun C."/>
        </authorList>
    </citation>
    <scope>NUCLEOTIDE SEQUENCE [LARGE SCALE GENOMIC DNA]</scope>
    <source>
        <strain evidence="14 15">HZ20</strain>
    </source>
</reference>
<dbReference type="KEGG" id="boz:DBV39_16070"/>
<evidence type="ECO:0000256" key="4">
    <source>
        <dbReference type="ARBA" id="ARBA00022840"/>
    </source>
</evidence>
<dbReference type="InterPro" id="IPR035985">
    <property type="entry name" value="Ubiquitin-activating_enz"/>
</dbReference>
<comment type="similarity">
    <text evidence="1">Belongs to the HesA/MoeB/ThiF family.</text>
</comment>
<evidence type="ECO:0000256" key="3">
    <source>
        <dbReference type="ARBA" id="ARBA00022741"/>
    </source>
</evidence>
<dbReference type="GO" id="GO:0004792">
    <property type="term" value="F:thiosulfate-cyanide sulfurtransferase activity"/>
    <property type="evidence" value="ECO:0007669"/>
    <property type="project" value="TreeGrafter"/>
</dbReference>
<evidence type="ECO:0000313" key="15">
    <source>
        <dbReference type="Proteomes" id="UP000244571"/>
    </source>
</evidence>
<dbReference type="EMBL" id="CP028901">
    <property type="protein sequence ID" value="AWB35873.1"/>
    <property type="molecule type" value="Genomic_DNA"/>
</dbReference>
<dbReference type="AlphaFoldDB" id="A0A2R4XPX6"/>
<comment type="function">
    <text evidence="6">Catalyzes the adenylation by ATP of the carboxyl group of the C-terminal glycine of sulfur carrier protein MoaD.</text>
</comment>
<dbReference type="GO" id="GO:0005524">
    <property type="term" value="F:ATP binding"/>
    <property type="evidence" value="ECO:0007669"/>
    <property type="project" value="UniProtKB-KW"/>
</dbReference>
<evidence type="ECO:0000256" key="10">
    <source>
        <dbReference type="ARBA" id="ARBA00075110"/>
    </source>
</evidence>
<dbReference type="InterPro" id="IPR045886">
    <property type="entry name" value="ThiF/MoeB/HesA"/>
</dbReference>
<proteinExistence type="inferred from homology"/>
<dbReference type="InterPro" id="IPR000594">
    <property type="entry name" value="ThiF_NAD_FAD-bd"/>
</dbReference>
<evidence type="ECO:0000256" key="8">
    <source>
        <dbReference type="ARBA" id="ARBA00066884"/>
    </source>
</evidence>
<dbReference type="EC" id="2.7.7.80" evidence="8"/>
<dbReference type="FunFam" id="3.40.50.720:FF:000033">
    <property type="entry name" value="Adenylyltransferase and sulfurtransferase MOCS3"/>
    <property type="match status" value="1"/>
</dbReference>
<dbReference type="GO" id="GO:0008146">
    <property type="term" value="F:sulfotransferase activity"/>
    <property type="evidence" value="ECO:0007669"/>
    <property type="project" value="TreeGrafter"/>
</dbReference>
<accession>A0A2R4XPX6</accession>
<evidence type="ECO:0000256" key="11">
    <source>
        <dbReference type="ARBA" id="ARBA00075328"/>
    </source>
</evidence>
<dbReference type="SUPFAM" id="SSF69572">
    <property type="entry name" value="Activating enzymes of the ubiquitin-like proteins"/>
    <property type="match status" value="1"/>
</dbReference>
<dbReference type="OrthoDB" id="9804286at2"/>
<feature type="domain" description="THIF-type NAD/FAD binding fold" evidence="13">
    <location>
        <begin position="9"/>
        <end position="245"/>
    </location>
</feature>
<evidence type="ECO:0000256" key="7">
    <source>
        <dbReference type="ARBA" id="ARBA00063809"/>
    </source>
</evidence>
<evidence type="ECO:0000256" key="5">
    <source>
        <dbReference type="ARBA" id="ARBA00052218"/>
    </source>
</evidence>
<sequence length="250" mass="27380">MHDEQLLRYARHILLDDLGIEGQARLLDSRVLVVGAGGLGSPVCLYLASAGVGHIEVADDDHIELSNLQRQIMHTSDRVGMLKVESARQAMVQINPDTIVTTHATRLDQALLDERVAQVDLVLDCCDNFETRHAVNRACVRNQVPLVSGAALRYDGQIAVYDPCDAESPCYHCLFPEAEDVTPTSCATMGVFAPLVGIIGSLQAAEAIKVLTGLGRTLKGRLVMFDVRLMHWHEVKVPRDPHCPVCSDRP</sequence>
<evidence type="ECO:0000256" key="9">
    <source>
        <dbReference type="ARBA" id="ARBA00073635"/>
    </source>
</evidence>
<dbReference type="PANTHER" id="PTHR10953">
    <property type="entry name" value="UBIQUITIN-ACTIVATING ENZYME E1"/>
    <property type="match status" value="1"/>
</dbReference>
<evidence type="ECO:0000256" key="2">
    <source>
        <dbReference type="ARBA" id="ARBA00022679"/>
    </source>
</evidence>
<keyword evidence="2" id="KW-0808">Transferase</keyword>
<dbReference type="CDD" id="cd00757">
    <property type="entry name" value="ThiF_MoeB_HesA_family"/>
    <property type="match status" value="1"/>
</dbReference>
<evidence type="ECO:0000256" key="6">
    <source>
        <dbReference type="ARBA" id="ARBA00055169"/>
    </source>
</evidence>
<keyword evidence="3" id="KW-0547">Nucleotide-binding</keyword>
<protein>
    <recommendedName>
        <fullName evidence="9">Molybdopterin-synthase adenylyltransferase</fullName>
        <ecNumber evidence="8">2.7.7.80</ecNumber>
    </recommendedName>
    <alternativeName>
        <fullName evidence="12">MoaD protein adenylase</fullName>
    </alternativeName>
    <alternativeName>
        <fullName evidence="10">Molybdopterin-converting factor subunit 1 adenylase</fullName>
    </alternativeName>
    <alternativeName>
        <fullName evidence="11">Sulfur carrier protein MoaD adenylyltransferase</fullName>
    </alternativeName>
</protein>
<keyword evidence="15" id="KW-1185">Reference proteome</keyword>
<evidence type="ECO:0000259" key="13">
    <source>
        <dbReference type="Pfam" id="PF00899"/>
    </source>
</evidence>
<dbReference type="Pfam" id="PF00899">
    <property type="entry name" value="ThiF"/>
    <property type="match status" value="1"/>
</dbReference>
<dbReference type="NCBIfam" id="NF004281">
    <property type="entry name" value="PRK05690.1"/>
    <property type="match status" value="1"/>
</dbReference>
<dbReference type="PANTHER" id="PTHR10953:SF102">
    <property type="entry name" value="ADENYLYLTRANSFERASE AND SULFURTRANSFERASE MOCS3"/>
    <property type="match status" value="1"/>
</dbReference>
<dbReference type="RefSeq" id="WP_108623329.1">
    <property type="nucleotide sequence ID" value="NZ_CP028901.1"/>
</dbReference>
<keyword evidence="4" id="KW-0067">ATP-binding</keyword>
<organism evidence="14 15">
    <name type="scientific">Orrella marina</name>
    <dbReference type="NCBI Taxonomy" id="2163011"/>
    <lineage>
        <taxon>Bacteria</taxon>
        <taxon>Pseudomonadati</taxon>
        <taxon>Pseudomonadota</taxon>
        <taxon>Betaproteobacteria</taxon>
        <taxon>Burkholderiales</taxon>
        <taxon>Alcaligenaceae</taxon>
        <taxon>Orrella</taxon>
    </lineage>
</organism>
<dbReference type="GO" id="GO:0005829">
    <property type="term" value="C:cytosol"/>
    <property type="evidence" value="ECO:0007669"/>
    <property type="project" value="TreeGrafter"/>
</dbReference>
<evidence type="ECO:0000256" key="1">
    <source>
        <dbReference type="ARBA" id="ARBA00009919"/>
    </source>
</evidence>
<comment type="subunit">
    <text evidence="7">Homodimer. Forms a stable heterotetrameric complex of 2 MoeB and 2 MoaD during adenylation of MoaD.</text>
</comment>
<name>A0A2R4XPX6_9BURK</name>
<comment type="catalytic activity">
    <reaction evidence="5">
        <text>[molybdopterin-synthase sulfur-carrier protein]-C-terminal Gly-Gly + ATP + H(+) = [molybdopterin-synthase sulfur-carrier protein]-C-terminal Gly-Gly-AMP + diphosphate</text>
        <dbReference type="Rhea" id="RHEA:43616"/>
        <dbReference type="Rhea" id="RHEA-COMP:12159"/>
        <dbReference type="Rhea" id="RHEA-COMP:12202"/>
        <dbReference type="ChEBI" id="CHEBI:15378"/>
        <dbReference type="ChEBI" id="CHEBI:30616"/>
        <dbReference type="ChEBI" id="CHEBI:33019"/>
        <dbReference type="ChEBI" id="CHEBI:90618"/>
        <dbReference type="ChEBI" id="CHEBI:90778"/>
        <dbReference type="EC" id="2.7.7.80"/>
    </reaction>
</comment>
<dbReference type="Gene3D" id="3.40.50.720">
    <property type="entry name" value="NAD(P)-binding Rossmann-like Domain"/>
    <property type="match status" value="1"/>
</dbReference>
<gene>
    <name evidence="14" type="ORF">DBV39_16070</name>
</gene>
<dbReference type="GO" id="GO:0008641">
    <property type="term" value="F:ubiquitin-like modifier activating enzyme activity"/>
    <property type="evidence" value="ECO:0007669"/>
    <property type="project" value="InterPro"/>
</dbReference>